<dbReference type="InterPro" id="IPR023198">
    <property type="entry name" value="PGP-like_dom2"/>
</dbReference>
<protein>
    <submittedName>
        <fullName evidence="1">Uncharacterized protein</fullName>
    </submittedName>
</protein>
<reference evidence="1 2" key="1">
    <citation type="journal article" date="2015" name="Genome Announc.">
        <title>Expanding the biotechnology potential of lactobacilli through comparative genomics of 213 strains and associated genera.</title>
        <authorList>
            <person name="Sun Z."/>
            <person name="Harris H.M."/>
            <person name="McCann A."/>
            <person name="Guo C."/>
            <person name="Argimon S."/>
            <person name="Zhang W."/>
            <person name="Yang X."/>
            <person name="Jeffery I.B."/>
            <person name="Cooney J.C."/>
            <person name="Kagawa T.F."/>
            <person name="Liu W."/>
            <person name="Song Y."/>
            <person name="Salvetti E."/>
            <person name="Wrobel A."/>
            <person name="Rasinkangas P."/>
            <person name="Parkhill J."/>
            <person name="Rea M.C."/>
            <person name="O'Sullivan O."/>
            <person name="Ritari J."/>
            <person name="Douillard F.P."/>
            <person name="Paul Ross R."/>
            <person name="Yang R."/>
            <person name="Briner A.E."/>
            <person name="Felis G.E."/>
            <person name="de Vos W.M."/>
            <person name="Barrangou R."/>
            <person name="Klaenhammer T.R."/>
            <person name="Caufield P.W."/>
            <person name="Cui Y."/>
            <person name="Zhang H."/>
            <person name="O'Toole P.W."/>
        </authorList>
    </citation>
    <scope>NUCLEOTIDE SEQUENCE [LARGE SCALE GENOMIC DNA]</scope>
    <source>
        <strain evidence="1 2">DSM 10532</strain>
    </source>
</reference>
<dbReference type="STRING" id="1423748.FC37_GL000523"/>
<evidence type="ECO:0000313" key="2">
    <source>
        <dbReference type="Proteomes" id="UP000051311"/>
    </source>
</evidence>
<evidence type="ECO:0000313" key="1">
    <source>
        <dbReference type="EMBL" id="KRL24176.1"/>
    </source>
</evidence>
<dbReference type="SUPFAM" id="SSF56784">
    <property type="entry name" value="HAD-like"/>
    <property type="match status" value="1"/>
</dbReference>
<dbReference type="OrthoDB" id="2326817at2"/>
<dbReference type="PANTHER" id="PTHR47478">
    <property type="match status" value="1"/>
</dbReference>
<dbReference type="PATRIC" id="fig|1423748.3.peg.552"/>
<dbReference type="Pfam" id="PF13419">
    <property type="entry name" value="HAD_2"/>
    <property type="match status" value="1"/>
</dbReference>
<dbReference type="RefSeq" id="WP_025005248.1">
    <property type="nucleotide sequence ID" value="NZ_AZEL01000011.1"/>
</dbReference>
<name>A0A0R1NVE2_9LACO</name>
<comment type="caution">
    <text evidence="1">The sequence shown here is derived from an EMBL/GenBank/DDBJ whole genome shotgun (WGS) entry which is preliminary data.</text>
</comment>
<dbReference type="eggNOG" id="COG0546">
    <property type="taxonomic scope" value="Bacteria"/>
</dbReference>
<dbReference type="EMBL" id="AZEL01000011">
    <property type="protein sequence ID" value="KRL24176.1"/>
    <property type="molecule type" value="Genomic_DNA"/>
</dbReference>
<sequence length="219" mass="24915">MSTFNTLIFIPEGSLLNEKLAEKNALRQTLKHYGIDWGPAERIKYTSLQKQFKLLSTDEQIDLALSTYLKEDLAETRAVFAQKMQEQTRLVKGATDFLDEITGSLRLILLAKETKAQIEPRLAPTELLSSFNFAYFADDFKDKLPSKNIFFKILKDHPEIDPDSTLVIGTNLDEEIQGAENANLKSLWLAPKKDKIPISPRPTLHLSKLADLDFYLDLD</sequence>
<dbReference type="AlphaFoldDB" id="A0A0R1NVE2"/>
<dbReference type="Proteomes" id="UP000051311">
    <property type="component" value="Unassembled WGS sequence"/>
</dbReference>
<proteinExistence type="predicted"/>
<accession>A0A0R1NVE2</accession>
<dbReference type="GeneID" id="78202574"/>
<organism evidence="1 2">
    <name type="scientific">Lactobacillus gallinarum DSM 10532 = JCM 2011</name>
    <dbReference type="NCBI Taxonomy" id="1423748"/>
    <lineage>
        <taxon>Bacteria</taxon>
        <taxon>Bacillati</taxon>
        <taxon>Bacillota</taxon>
        <taxon>Bacilli</taxon>
        <taxon>Lactobacillales</taxon>
        <taxon>Lactobacillaceae</taxon>
        <taxon>Lactobacillus</taxon>
    </lineage>
</organism>
<dbReference type="InterPro" id="IPR052550">
    <property type="entry name" value="Pyrimidine_5'-ntase_YjjG"/>
</dbReference>
<dbReference type="Gene3D" id="1.10.150.240">
    <property type="entry name" value="Putative phosphatase, domain 2"/>
    <property type="match status" value="1"/>
</dbReference>
<dbReference type="PANTHER" id="PTHR47478:SF1">
    <property type="entry name" value="PYRIMIDINE 5'-NUCLEOTIDASE YJJG"/>
    <property type="match status" value="1"/>
</dbReference>
<dbReference type="InterPro" id="IPR023214">
    <property type="entry name" value="HAD_sf"/>
</dbReference>
<dbReference type="InterPro" id="IPR036412">
    <property type="entry name" value="HAD-like_sf"/>
</dbReference>
<dbReference type="Gene3D" id="3.40.50.1000">
    <property type="entry name" value="HAD superfamily/HAD-like"/>
    <property type="match status" value="1"/>
</dbReference>
<gene>
    <name evidence="1" type="ORF">FC37_GL000523</name>
</gene>
<dbReference type="InterPro" id="IPR041492">
    <property type="entry name" value="HAD_2"/>
</dbReference>